<sequence length="509" mass="57636">MTGHATIHWFRKGLRLHDNAALLASIESTSTLIPLYILDTHCLDPQKVGANRMGFLLATLKSLDDDLREKGSKLFVAKGRPVEVIDALVQELNVQKLTFERDTEPYNKDVDKEIMKKMKSLCVEVHECWGHTLFNPDHLLSLNGGKSPLNMTGFLNLVSKASTPPAPMEAPTSIPAPPNELKSETIEVLQSLPKLSDLQCYGYNPAEETTWFVPGEKEAIGRMEQFLAQKKRVAGFEKPKTDPTSLVPDTTALSPYLSCGSLSVRLFYSRLKETLSSTSSTKPPVSLEGQIYWRELAYLIGYSTPNFGQMVGNPVCMQIPWYTGDNAKEFLKKWEEGLTGYPAVDAAMNQLRTEGWMHHLARHLVACFLTRGDLWVSWELGRDVFEKYLLDADWSINNFSWHWLSCSAFFHAYFRCYGPTTFFKKTDKNGAYIRKYVPLLKKFPDEFIYEPWLASKATQQAAGCIIGEDYPKPIVDHKVVNKQNMEKMKLAYANNKKKSGDEPPAKKKK</sequence>
<dbReference type="Pfam" id="PF00875">
    <property type="entry name" value="DNA_photolyase"/>
    <property type="match status" value="1"/>
</dbReference>
<evidence type="ECO:0000256" key="4">
    <source>
        <dbReference type="PIRSR" id="PIRSR602081-1"/>
    </source>
</evidence>
<feature type="site" description="Electron transfer via tryptophanyl radical" evidence="5">
    <location>
        <position position="378"/>
    </location>
</feature>
<proteinExistence type="evidence at transcript level"/>
<dbReference type="PROSITE" id="PS51645">
    <property type="entry name" value="PHR_CRY_ALPHA_BETA"/>
    <property type="match status" value="1"/>
</dbReference>
<dbReference type="AlphaFoldDB" id="A0A1S6WNG5"/>
<evidence type="ECO:0000256" key="1">
    <source>
        <dbReference type="ARBA" id="ARBA00005862"/>
    </source>
</evidence>
<dbReference type="GO" id="GO:0003904">
    <property type="term" value="F:deoxyribodipyrimidine photo-lyase activity"/>
    <property type="evidence" value="ECO:0007669"/>
    <property type="project" value="TreeGrafter"/>
</dbReference>
<dbReference type="InterPro" id="IPR006050">
    <property type="entry name" value="DNA_photolyase_N"/>
</dbReference>
<accession>A0A1S6WNG5</accession>
<dbReference type="GO" id="GO:0043153">
    <property type="term" value="P:entrainment of circadian clock by photoperiod"/>
    <property type="evidence" value="ECO:0007669"/>
    <property type="project" value="TreeGrafter"/>
</dbReference>
<feature type="domain" description="Photolyase/cryptochrome alpha/beta" evidence="6">
    <location>
        <begin position="4"/>
        <end position="133"/>
    </location>
</feature>
<evidence type="ECO:0000256" key="2">
    <source>
        <dbReference type="ARBA" id="ARBA00022630"/>
    </source>
</evidence>
<dbReference type="GO" id="GO:0032922">
    <property type="term" value="P:circadian regulation of gene expression"/>
    <property type="evidence" value="ECO:0007669"/>
    <property type="project" value="TreeGrafter"/>
</dbReference>
<evidence type="ECO:0000256" key="5">
    <source>
        <dbReference type="PIRSR" id="PIRSR602081-2"/>
    </source>
</evidence>
<name>A0A1S6WNG5_THAIN</name>
<evidence type="ECO:0000256" key="3">
    <source>
        <dbReference type="ARBA" id="ARBA00022827"/>
    </source>
</evidence>
<reference evidence="7" key="1">
    <citation type="submission" date="2016-10" db="EMBL/GenBank/DDBJ databases">
        <title>Transcriptomic survey across the phylum Ctenophora.</title>
        <authorList>
            <person name="Francis W.R."/>
            <person name="Haddock S.H.D."/>
        </authorList>
    </citation>
    <scope>NUCLEOTIDE SEQUENCE</scope>
    <source>
        <strain evidence="7">V3560D2</strain>
    </source>
</reference>
<dbReference type="SUPFAM" id="SSF52425">
    <property type="entry name" value="Cryptochrome/photolyase, N-terminal domain"/>
    <property type="match status" value="1"/>
</dbReference>
<dbReference type="SUPFAM" id="SSF48173">
    <property type="entry name" value="Cryptochrome/photolyase FAD-binding domain"/>
    <property type="match status" value="1"/>
</dbReference>
<keyword evidence="3 4" id="KW-0274">FAD</keyword>
<feature type="binding site" evidence="4">
    <location>
        <begin position="250"/>
        <end position="254"/>
    </location>
    <ligand>
        <name>FAD</name>
        <dbReference type="ChEBI" id="CHEBI:57692"/>
    </ligand>
</feature>
<dbReference type="PANTHER" id="PTHR11455:SF9">
    <property type="entry name" value="CRYPTOCHROME CIRCADIAN CLOCK 5 ISOFORM X1"/>
    <property type="match status" value="1"/>
</dbReference>
<dbReference type="Pfam" id="PF03441">
    <property type="entry name" value="FAD_binding_7"/>
    <property type="match status" value="1"/>
</dbReference>
<dbReference type="GO" id="GO:0005737">
    <property type="term" value="C:cytoplasm"/>
    <property type="evidence" value="ECO:0007669"/>
    <property type="project" value="TreeGrafter"/>
</dbReference>
<dbReference type="Gene3D" id="1.10.579.10">
    <property type="entry name" value="DNA Cyclobutane Dipyrimidine Photolyase, subunit A, domain 3"/>
    <property type="match status" value="1"/>
</dbReference>
<keyword evidence="2 4" id="KW-0285">Flavoprotein</keyword>
<dbReference type="InterPro" id="IPR014729">
    <property type="entry name" value="Rossmann-like_a/b/a_fold"/>
</dbReference>
<evidence type="ECO:0000313" key="7">
    <source>
        <dbReference type="EMBL" id="AQX17842.1"/>
    </source>
</evidence>
<dbReference type="InterPro" id="IPR002081">
    <property type="entry name" value="Cryptochrome/DNA_photolyase_1"/>
</dbReference>
<evidence type="ECO:0000259" key="6">
    <source>
        <dbReference type="PROSITE" id="PS51645"/>
    </source>
</evidence>
<dbReference type="PANTHER" id="PTHR11455">
    <property type="entry name" value="CRYPTOCHROME"/>
    <property type="match status" value="1"/>
</dbReference>
<protein>
    <submittedName>
        <fullName evidence="7">Putative photolyase-cryptochrome</fullName>
    </submittedName>
</protein>
<organism evidence="7">
    <name type="scientific">Thalassocalyce inconstans</name>
    <name type="common">Comb jelly</name>
    <dbReference type="NCBI Taxonomy" id="140487"/>
    <lineage>
        <taxon>Eukaryota</taxon>
        <taxon>Metazoa</taxon>
        <taxon>Ctenophora</taxon>
        <taxon>Tentaculata</taxon>
        <taxon>Thalassocalycida</taxon>
        <taxon>Thalassocalycidae</taxon>
        <taxon>Thalassocalyce</taxon>
    </lineage>
</organism>
<dbReference type="InterPro" id="IPR036134">
    <property type="entry name" value="Crypto/Photolyase_FAD-like_sf"/>
</dbReference>
<dbReference type="GO" id="GO:0005634">
    <property type="term" value="C:nucleus"/>
    <property type="evidence" value="ECO:0007669"/>
    <property type="project" value="TreeGrafter"/>
</dbReference>
<dbReference type="GO" id="GO:0071949">
    <property type="term" value="F:FAD binding"/>
    <property type="evidence" value="ECO:0007669"/>
    <property type="project" value="TreeGrafter"/>
</dbReference>
<dbReference type="Gene3D" id="1.25.40.80">
    <property type="match status" value="1"/>
</dbReference>
<dbReference type="Gene3D" id="3.40.50.620">
    <property type="entry name" value="HUPs"/>
    <property type="match status" value="1"/>
</dbReference>
<comment type="similarity">
    <text evidence="1">Belongs to the DNA photolyase class-1 family.</text>
</comment>
<dbReference type="EMBL" id="KY387942">
    <property type="protein sequence ID" value="AQX17842.1"/>
    <property type="molecule type" value="mRNA"/>
</dbReference>
<comment type="cofactor">
    <cofactor evidence="4">
        <name>FAD</name>
        <dbReference type="ChEBI" id="CHEBI:57692"/>
    </cofactor>
    <text evidence="4">Binds 1 FAD per subunit.</text>
</comment>
<feature type="binding site" evidence="4">
    <location>
        <begin position="391"/>
        <end position="393"/>
    </location>
    <ligand>
        <name>FAD</name>
        <dbReference type="ChEBI" id="CHEBI:57692"/>
    </ligand>
</feature>
<dbReference type="InterPro" id="IPR005101">
    <property type="entry name" value="Cryptochr/Photolyase_FAD-bd"/>
</dbReference>
<feature type="site" description="Electron transfer via tryptophanyl radical" evidence="5">
    <location>
        <position position="401"/>
    </location>
</feature>
<keyword evidence="7" id="KW-0456">Lyase</keyword>
<feature type="site" description="Electron transfer via tryptophanyl radical" evidence="5">
    <location>
        <position position="321"/>
    </location>
</feature>
<dbReference type="GO" id="GO:0003677">
    <property type="term" value="F:DNA binding"/>
    <property type="evidence" value="ECO:0007669"/>
    <property type="project" value="TreeGrafter"/>
</dbReference>
<dbReference type="InterPro" id="IPR036155">
    <property type="entry name" value="Crypto/Photolyase_N_sf"/>
</dbReference>